<keyword evidence="20" id="KW-1185">Reference proteome</keyword>
<dbReference type="PANTHER" id="PTHR43697:SF1">
    <property type="entry name" value="SERINE--TRNA LIGASE"/>
    <property type="match status" value="1"/>
</dbReference>
<dbReference type="InterPro" id="IPR006195">
    <property type="entry name" value="aa-tRNA-synth_II"/>
</dbReference>
<dbReference type="Pfam" id="PF00587">
    <property type="entry name" value="tRNA-synt_2b"/>
    <property type="match status" value="1"/>
</dbReference>
<evidence type="ECO:0000259" key="18">
    <source>
        <dbReference type="PROSITE" id="PS50862"/>
    </source>
</evidence>
<dbReference type="GO" id="GO:0005737">
    <property type="term" value="C:cytoplasm"/>
    <property type="evidence" value="ECO:0007669"/>
    <property type="project" value="UniProtKB-SubCell"/>
</dbReference>
<dbReference type="SUPFAM" id="SSF46589">
    <property type="entry name" value="tRNA-binding arm"/>
    <property type="match status" value="1"/>
</dbReference>
<evidence type="ECO:0000256" key="5">
    <source>
        <dbReference type="ARBA" id="ARBA00022490"/>
    </source>
</evidence>
<evidence type="ECO:0000256" key="6">
    <source>
        <dbReference type="ARBA" id="ARBA00022598"/>
    </source>
</evidence>
<comment type="pathway">
    <text evidence="2">Aminoacyl-tRNA biosynthesis; selenocysteinyl-tRNA(Sec) biosynthesis; L-seryl-tRNA(Sec) from L-serine and tRNA(Sec): step 1/1.</text>
</comment>
<evidence type="ECO:0000256" key="4">
    <source>
        <dbReference type="ARBA" id="ARBA00012840"/>
    </source>
</evidence>
<dbReference type="GO" id="GO:0006434">
    <property type="term" value="P:seryl-tRNA aminoacylation"/>
    <property type="evidence" value="ECO:0007669"/>
    <property type="project" value="InterPro"/>
</dbReference>
<comment type="similarity">
    <text evidence="3">Belongs to the class-II aminoacyl-tRNA synthetase family. Type-1 seryl-tRNA synthetase subfamily.</text>
</comment>
<keyword evidence="9" id="KW-0648">Protein biosynthesis</keyword>
<dbReference type="InterPro" id="IPR045864">
    <property type="entry name" value="aa-tRNA-synth_II/BPL/LPL"/>
</dbReference>
<dbReference type="AlphaFoldDB" id="A0A9W5TCW6"/>
<feature type="coiled-coil region" evidence="16">
    <location>
        <begin position="189"/>
        <end position="216"/>
    </location>
</feature>
<keyword evidence="6" id="KW-0436">Ligase</keyword>
<comment type="subcellular location">
    <subcellularLocation>
        <location evidence="1">Cytoplasm</location>
    </subcellularLocation>
</comment>
<evidence type="ECO:0000256" key="10">
    <source>
        <dbReference type="ARBA" id="ARBA00023146"/>
    </source>
</evidence>
<dbReference type="PANTHER" id="PTHR43697">
    <property type="entry name" value="SERYL-TRNA SYNTHETASE"/>
    <property type="match status" value="1"/>
</dbReference>
<gene>
    <name evidence="19" type="ORF">BaOVIS_027850</name>
</gene>
<evidence type="ECO:0000256" key="14">
    <source>
        <dbReference type="ARBA" id="ARBA00047929"/>
    </source>
</evidence>
<dbReference type="InterPro" id="IPR002317">
    <property type="entry name" value="Ser-tRNA-ligase_type_1"/>
</dbReference>
<dbReference type="EC" id="6.1.1.11" evidence="4"/>
<evidence type="ECO:0000256" key="8">
    <source>
        <dbReference type="ARBA" id="ARBA00022840"/>
    </source>
</evidence>
<dbReference type="GO" id="GO:0004828">
    <property type="term" value="F:serine-tRNA ligase activity"/>
    <property type="evidence" value="ECO:0007669"/>
    <property type="project" value="UniProtKB-EC"/>
</dbReference>
<dbReference type="NCBIfam" id="TIGR00414">
    <property type="entry name" value="serS"/>
    <property type="match status" value="1"/>
</dbReference>
<evidence type="ECO:0000256" key="1">
    <source>
        <dbReference type="ARBA" id="ARBA00004496"/>
    </source>
</evidence>
<comment type="catalytic activity">
    <reaction evidence="14">
        <text>tRNA(Sec) + L-serine + ATP = L-seryl-tRNA(Sec) + AMP + diphosphate + H(+)</text>
        <dbReference type="Rhea" id="RHEA:42580"/>
        <dbReference type="Rhea" id="RHEA-COMP:9742"/>
        <dbReference type="Rhea" id="RHEA-COMP:10128"/>
        <dbReference type="ChEBI" id="CHEBI:15378"/>
        <dbReference type="ChEBI" id="CHEBI:30616"/>
        <dbReference type="ChEBI" id="CHEBI:33019"/>
        <dbReference type="ChEBI" id="CHEBI:33384"/>
        <dbReference type="ChEBI" id="CHEBI:78442"/>
        <dbReference type="ChEBI" id="CHEBI:78533"/>
        <dbReference type="ChEBI" id="CHEBI:456215"/>
        <dbReference type="EC" id="6.1.1.11"/>
    </reaction>
</comment>
<dbReference type="Gene3D" id="3.30.930.10">
    <property type="entry name" value="Bira Bifunctional Protein, Domain 2"/>
    <property type="match status" value="1"/>
</dbReference>
<evidence type="ECO:0000256" key="11">
    <source>
        <dbReference type="ARBA" id="ARBA00031113"/>
    </source>
</evidence>
<dbReference type="InterPro" id="IPR002314">
    <property type="entry name" value="aa-tRNA-synt_IIb"/>
</dbReference>
<evidence type="ECO:0000256" key="13">
    <source>
        <dbReference type="ARBA" id="ARBA00039158"/>
    </source>
</evidence>
<dbReference type="PROSITE" id="PS50862">
    <property type="entry name" value="AA_TRNA_LIGASE_II"/>
    <property type="match status" value="1"/>
</dbReference>
<evidence type="ECO:0000256" key="16">
    <source>
        <dbReference type="SAM" id="Coils"/>
    </source>
</evidence>
<evidence type="ECO:0000313" key="19">
    <source>
        <dbReference type="EMBL" id="GFE55381.1"/>
    </source>
</evidence>
<organism evidence="19 20">
    <name type="scientific">Babesia ovis</name>
    <dbReference type="NCBI Taxonomy" id="5869"/>
    <lineage>
        <taxon>Eukaryota</taxon>
        <taxon>Sar</taxon>
        <taxon>Alveolata</taxon>
        <taxon>Apicomplexa</taxon>
        <taxon>Aconoidasida</taxon>
        <taxon>Piroplasmida</taxon>
        <taxon>Babesiidae</taxon>
        <taxon>Babesia</taxon>
    </lineage>
</organism>
<keyword evidence="8" id="KW-0067">ATP-binding</keyword>
<dbReference type="SUPFAM" id="SSF55681">
    <property type="entry name" value="Class II aaRS and biotin synthetases"/>
    <property type="match status" value="1"/>
</dbReference>
<dbReference type="PRINTS" id="PR00981">
    <property type="entry name" value="TRNASYNTHSER"/>
</dbReference>
<feature type="chain" id="PRO_5040943198" description="Serine--tRNA ligase" evidence="17">
    <location>
        <begin position="24"/>
        <end position="757"/>
    </location>
</feature>
<evidence type="ECO:0000256" key="2">
    <source>
        <dbReference type="ARBA" id="ARBA00005045"/>
    </source>
</evidence>
<evidence type="ECO:0000256" key="15">
    <source>
        <dbReference type="ARBA" id="ARBA00048823"/>
    </source>
</evidence>
<protein>
    <recommendedName>
        <fullName evidence="13">Serine--tRNA ligase</fullName>
        <ecNumber evidence="4">6.1.1.11</ecNumber>
    </recommendedName>
    <alternativeName>
        <fullName evidence="11">Seryl-tRNA synthetase</fullName>
    </alternativeName>
    <alternativeName>
        <fullName evidence="12">Seryl-tRNA(Ser/Sec) synthetase</fullName>
    </alternativeName>
</protein>
<evidence type="ECO:0000256" key="3">
    <source>
        <dbReference type="ARBA" id="ARBA00010728"/>
    </source>
</evidence>
<keyword evidence="7" id="KW-0547">Nucleotide-binding</keyword>
<sequence>MSTLRFFTLVLCLILPSIEVCCGYCLTSRFTLQSGYFYNKRLPISFSVKDTCVSTTKVGDSSTFIPYLNSVCSDDRHPSNCYTSTDDDLDERLNDALRHKLVRRSDITDAYIPTTFDLSALVAVPELFHANFSLRQEDHWETLLKIRSLFLERVPKEEQLALLTQRRSELAKDFQTSVGSDQQSLRESSVAIRNEIKSLEYEIKKINENIAVLVKKLPNIVSEDVPKTDILVEKTSNGSTPPETQGSFIPHYEIIERFSDTCTSSSTKISGTGFSAFSGDISRLERALANFMLDTHHKLFGYKEVSVPFVVNGSTLQATGHLPRFEDDLFKLDERHLCSGDRAYLIPTGEIPLLALLGNSRVQPHKLPLWLMTYTQCFRSEIQDYGRETRGLIRNHQFGKVELICVCDSDTSSHFHDLMLSHIEFILESLGLPYRRVVLPANQLGPTSSKTVDFEVFFPSLGKYIEVSSCSNTLDYQSNRLNLLTTSKSKVHCINGSGLAIGRTLSAILENYQSIDNNPISQRRPNTNRTTVMMLRRAFSSLSGKIVPSAKIKTQTPELQARIESELFSVMRETWMDRSVPKAQKLVTATVLTILFGGGITTTLETNPEFTLSRSIITGEIHVLSSFLAFTCGLRAGLMHYLGCGIVPRRFYWAPHYMQISSVSGVLAAAFASGNAEISPRTALQLLGGCFTLCAANETLASRFNMSPRWLPTHNLKAMGGTLLGILLLLFRESHTMPMDNYHKVTSKDDSDIDTHT</sequence>
<dbReference type="Proteomes" id="UP001057455">
    <property type="component" value="Unassembled WGS sequence"/>
</dbReference>
<evidence type="ECO:0000256" key="9">
    <source>
        <dbReference type="ARBA" id="ARBA00022917"/>
    </source>
</evidence>
<evidence type="ECO:0000256" key="12">
    <source>
        <dbReference type="ARBA" id="ARBA00033352"/>
    </source>
</evidence>
<name>A0A9W5TCW6_BABOV</name>
<accession>A0A9W5TCW6</accession>
<proteinExistence type="inferred from homology"/>
<dbReference type="OrthoDB" id="10264585at2759"/>
<evidence type="ECO:0000313" key="20">
    <source>
        <dbReference type="Proteomes" id="UP001057455"/>
    </source>
</evidence>
<evidence type="ECO:0000256" key="7">
    <source>
        <dbReference type="ARBA" id="ARBA00022741"/>
    </source>
</evidence>
<keyword evidence="16" id="KW-0175">Coiled coil</keyword>
<dbReference type="InterPro" id="IPR010978">
    <property type="entry name" value="tRNA-bd_arm"/>
</dbReference>
<feature type="signal peptide" evidence="17">
    <location>
        <begin position="1"/>
        <end position="23"/>
    </location>
</feature>
<comment type="catalytic activity">
    <reaction evidence="15">
        <text>tRNA(Ser) + L-serine + ATP = L-seryl-tRNA(Ser) + AMP + diphosphate + H(+)</text>
        <dbReference type="Rhea" id="RHEA:12292"/>
        <dbReference type="Rhea" id="RHEA-COMP:9669"/>
        <dbReference type="Rhea" id="RHEA-COMP:9703"/>
        <dbReference type="ChEBI" id="CHEBI:15378"/>
        <dbReference type="ChEBI" id="CHEBI:30616"/>
        <dbReference type="ChEBI" id="CHEBI:33019"/>
        <dbReference type="ChEBI" id="CHEBI:33384"/>
        <dbReference type="ChEBI" id="CHEBI:78442"/>
        <dbReference type="ChEBI" id="CHEBI:78533"/>
        <dbReference type="ChEBI" id="CHEBI:456215"/>
        <dbReference type="EC" id="6.1.1.11"/>
    </reaction>
</comment>
<dbReference type="GO" id="GO:0005524">
    <property type="term" value="F:ATP binding"/>
    <property type="evidence" value="ECO:0007669"/>
    <property type="project" value="UniProtKB-KW"/>
</dbReference>
<feature type="domain" description="Aminoacyl-transfer RNA synthetases class-II family profile" evidence="18">
    <location>
        <begin position="282"/>
        <end position="525"/>
    </location>
</feature>
<reference evidence="19" key="1">
    <citation type="submission" date="2019-12" db="EMBL/GenBank/DDBJ databases">
        <title>Genome sequence of Babesia ovis.</title>
        <authorList>
            <person name="Yamagishi J."/>
            <person name="Sevinc F."/>
            <person name="Xuan X."/>
        </authorList>
    </citation>
    <scope>NUCLEOTIDE SEQUENCE</scope>
    <source>
        <strain evidence="19">Selcuk</strain>
    </source>
</reference>
<keyword evidence="5" id="KW-0963">Cytoplasm</keyword>
<comment type="caution">
    <text evidence="19">The sequence shown here is derived from an EMBL/GenBank/DDBJ whole genome shotgun (WGS) entry which is preliminary data.</text>
</comment>
<keyword evidence="10" id="KW-0030">Aminoacyl-tRNA synthetase</keyword>
<evidence type="ECO:0000256" key="17">
    <source>
        <dbReference type="SAM" id="SignalP"/>
    </source>
</evidence>
<dbReference type="EMBL" id="BLIY01000020">
    <property type="protein sequence ID" value="GFE55381.1"/>
    <property type="molecule type" value="Genomic_DNA"/>
</dbReference>
<keyword evidence="17" id="KW-0732">Signal</keyword>